<dbReference type="GO" id="GO:0005634">
    <property type="term" value="C:nucleus"/>
    <property type="evidence" value="ECO:0007669"/>
    <property type="project" value="UniProtKB-SubCell"/>
</dbReference>
<feature type="domain" description="DDT" evidence="8">
    <location>
        <begin position="337"/>
        <end position="396"/>
    </location>
</feature>
<dbReference type="Gene3D" id="1.10.10.60">
    <property type="entry name" value="Homeodomain-like"/>
    <property type="match status" value="1"/>
</dbReference>
<dbReference type="GO" id="GO:0003677">
    <property type="term" value="F:DNA binding"/>
    <property type="evidence" value="ECO:0007669"/>
    <property type="project" value="UniProtKB-UniRule"/>
</dbReference>
<gene>
    <name evidence="9" type="ORF">COLO4_19723</name>
</gene>
<evidence type="ECO:0000256" key="6">
    <source>
        <dbReference type="SAM" id="MobiDB-lite"/>
    </source>
</evidence>
<keyword evidence="4 5" id="KW-0238">DNA-binding</keyword>
<feature type="DNA-binding region" description="Homeobox" evidence="4">
    <location>
        <begin position="3"/>
        <end position="49"/>
    </location>
</feature>
<dbReference type="EMBL" id="AWUE01016743">
    <property type="protein sequence ID" value="OMO89518.1"/>
    <property type="molecule type" value="Genomic_DNA"/>
</dbReference>
<keyword evidence="3 4" id="KW-0539">Nucleus</keyword>
<dbReference type="OrthoDB" id="6159439at2759"/>
<keyword evidence="2" id="KW-0804">Transcription</keyword>
<dbReference type="InterPro" id="IPR044977">
    <property type="entry name" value="RLT1-3"/>
</dbReference>
<evidence type="ECO:0008006" key="11">
    <source>
        <dbReference type="Google" id="ProtNLM"/>
    </source>
</evidence>
<dbReference type="InterPro" id="IPR018501">
    <property type="entry name" value="DDT_dom"/>
</dbReference>
<dbReference type="Pfam" id="PF15612">
    <property type="entry name" value="WHIM1"/>
    <property type="match status" value="1"/>
</dbReference>
<evidence type="ECO:0000256" key="4">
    <source>
        <dbReference type="PROSITE-ProRule" id="PRU00108"/>
    </source>
</evidence>
<feature type="compositionally biased region" description="Basic and acidic residues" evidence="6">
    <location>
        <begin position="215"/>
        <end position="252"/>
    </location>
</feature>
<dbReference type="SUPFAM" id="SSF64484">
    <property type="entry name" value="beta and beta-prime subunits of DNA dependent RNA-polymerase"/>
    <property type="match status" value="1"/>
</dbReference>
<comment type="subcellular location">
    <subcellularLocation>
        <location evidence="1 4 5">Nucleus</location>
    </subcellularLocation>
</comment>
<feature type="region of interest" description="Disordered" evidence="6">
    <location>
        <begin position="190"/>
        <end position="254"/>
    </location>
</feature>
<dbReference type="Pfam" id="PF00046">
    <property type="entry name" value="Homeodomain"/>
    <property type="match status" value="1"/>
</dbReference>
<dbReference type="InterPro" id="IPR009057">
    <property type="entry name" value="Homeodomain-like_sf"/>
</dbReference>
<dbReference type="Proteomes" id="UP000187203">
    <property type="component" value="Unassembled WGS sequence"/>
</dbReference>
<evidence type="ECO:0000313" key="10">
    <source>
        <dbReference type="Proteomes" id="UP000187203"/>
    </source>
</evidence>
<dbReference type="PANTHER" id="PTHR36968:SF8">
    <property type="entry name" value="HOMEOBOX-DDT DOMAIN PROTEIN RLT3 ISOFORM X1"/>
    <property type="match status" value="1"/>
</dbReference>
<keyword evidence="10" id="KW-1185">Reference proteome</keyword>
<sequence length="1319" mass="149258">MVLCFSLCEAEEKYPTQKEIEGYAVELGLTLKQVKGWFVERRKRDKRENGKCKSTSSMAENRFGKRKKKMLLPQDLLSPKYILKKVFRKDGPPLGVEFDSLPSQAFCHCKGSKDLHVVDEEYQRGATKRRKVPELTTIDHQSNNNESAPVVKHGIGKGLMTVWRVVNPEGGDIPTGVDFSNCQIVAPPQVSSPAVRKAPVRNKRRQPLVSLMKQRTLEKKLQEKKRSSIKRREVKSNKDDNNKRPSKEKCELSLEGSISDERLDQLEMLVDDEELELREQQAGPNPLTCSDHLGTSGVVGCFLCKDLLAKFPPSSVKMKQPFSMQPWDSSPETVKKLFKVFTMPKVLHFLYTYSVILDICSFTLDEFAQAFHDKDSLLLGKIHVAVLKLLLSDIEAELSGSRMPRFSLSCKFLALLHSVENQEFMVEFWKKSLNPLTWTEILRQVLVAAGFGSKQGLLRREALSKEMTLMVRFGLRPGTLKGELFRILSERGNNGLKVSDLAKSLPVTELNLTSTTEELEELICSTLASDITLFEKIAPSAYRLRSSSVTKDDNDFQSDTEYSGSVDDDSDDSTASSSSDDSDCDSGNNYRRKLKCKNRQRSKNNMLTVYTEIDESHSGEVWLLGLMEGEYSDLSIEEKLDALVALIDLLRAGSSIRMENPCKAIAEFVPNIPHYGSGAKIKRSSSNQHNFPRPSWVYGQKYGAQGAHSSSDSQPVDSSSISKFCEKEKCPSSRKDAKETEVGVYIHPMQSIFLGSDRRYNRYWLFLGPCNAHDPGHRRIYFESSEDGHWEVIDTEEALRSLLAVLDDRGKREALLVVSLEKREASLCEEMSSRHLYDALIPLMPSDSSERYVAREDSSSPVSDIDTVAMNESLNPCGAIVLEAGKKGEEQNRRWRRLQDFDVWLWDSFYLNLNAVRHSKRSYLDSLTRCGSCHDLYWRDEKHCKICHTTFELDFDLEERYAIHVATCRDKGDSSMFPKFKVLPSQLQSLKAAVHAIESVMPEGALLGAWTKSAHRLWVKRLRRTSSLSELLQVCCSLCLCVCVRTIPYLIVIEVVADFVAAINESWFNQCNTEQEGSTIIEEIIAFFPTIPQTSSAVALWLVKLDDFIAPYLKKVNSEKELENATQFSVYGNNLAVTLNRISVTSGVEFVAKSIKIVMTSRLASVVITLDMERIQDAQLYIDANAVKESILQTPKIKLKEQHAKVLDVRKLQVVHPGDRSKIHFDLHSLKNLLPLVVGIKIVERAVIAEKKNDKQKDQKEKLYHLLVEGMGLRAVMGIEGINERKTFSNHVMEMEQILGIEPARTCMSMFIMTWSIME</sequence>
<dbReference type="InterPro" id="IPR007759">
    <property type="entry name" value="Asxl_HARE-HTH"/>
</dbReference>
<dbReference type="Pfam" id="PF15613">
    <property type="entry name" value="WSD"/>
    <property type="match status" value="1"/>
</dbReference>
<dbReference type="GO" id="GO:0006357">
    <property type="term" value="P:regulation of transcription by RNA polymerase II"/>
    <property type="evidence" value="ECO:0007669"/>
    <property type="project" value="InterPro"/>
</dbReference>
<name>A0A1R3J3W5_9ROSI</name>
<keyword evidence="4 5" id="KW-0371">Homeobox</keyword>
<evidence type="ECO:0000259" key="7">
    <source>
        <dbReference type="PROSITE" id="PS50071"/>
    </source>
</evidence>
<proteinExistence type="predicted"/>
<dbReference type="InterPro" id="IPR001356">
    <property type="entry name" value="HD"/>
</dbReference>
<evidence type="ECO:0000313" key="9">
    <source>
        <dbReference type="EMBL" id="OMO89518.1"/>
    </source>
</evidence>
<dbReference type="InterPro" id="IPR028941">
    <property type="entry name" value="WHIM2_dom"/>
</dbReference>
<accession>A0A1R3J3W5</accession>
<reference evidence="10" key="1">
    <citation type="submission" date="2013-09" db="EMBL/GenBank/DDBJ databases">
        <title>Corchorus olitorius genome sequencing.</title>
        <authorList>
            <person name="Alam M."/>
            <person name="Haque M.S."/>
            <person name="Islam M.S."/>
            <person name="Emdad E.M."/>
            <person name="Islam M.M."/>
            <person name="Ahmed B."/>
            <person name="Halim A."/>
            <person name="Hossen Q.M.M."/>
            <person name="Hossain M.Z."/>
            <person name="Ahmed R."/>
            <person name="Khan M.M."/>
            <person name="Islam R."/>
            <person name="Rashid M.M."/>
            <person name="Khan S.A."/>
            <person name="Rahman M.S."/>
            <person name="Alam M."/>
            <person name="Yahiya A.S."/>
            <person name="Khan M.S."/>
            <person name="Azam M.S."/>
            <person name="Haque T."/>
            <person name="Lashkar M.Z.H."/>
            <person name="Akhand A.I."/>
            <person name="Morshed G."/>
            <person name="Roy S."/>
            <person name="Uddin K.S."/>
            <person name="Rabeya T."/>
            <person name="Hossain A.S."/>
            <person name="Chowdhury A."/>
            <person name="Snigdha A.R."/>
            <person name="Mortoza M.S."/>
            <person name="Matin S.A."/>
            <person name="Hoque S.M.E."/>
            <person name="Islam M.K."/>
            <person name="Roy D.K."/>
            <person name="Haider R."/>
            <person name="Moosa M.M."/>
            <person name="Elias S.M."/>
            <person name="Hasan A.M."/>
            <person name="Jahan S."/>
            <person name="Shafiuddin M."/>
            <person name="Mahmood N."/>
            <person name="Shommy N.S."/>
        </authorList>
    </citation>
    <scope>NUCLEOTIDE SEQUENCE [LARGE SCALE GENOMIC DNA]</scope>
    <source>
        <strain evidence="10">cv. O-4</strain>
    </source>
</reference>
<dbReference type="Pfam" id="PF02791">
    <property type="entry name" value="DDT"/>
    <property type="match status" value="1"/>
</dbReference>
<comment type="caution">
    <text evidence="9">The sequence shown here is derived from an EMBL/GenBank/DDBJ whole genome shotgun (WGS) entry which is preliminary data.</text>
</comment>
<dbReference type="PANTHER" id="PTHR36968">
    <property type="entry name" value="HOMEOBOX-DDT DOMAIN PROTEIN RLT2"/>
    <property type="match status" value="1"/>
</dbReference>
<dbReference type="PROSITE" id="PS50827">
    <property type="entry name" value="DDT"/>
    <property type="match status" value="1"/>
</dbReference>
<feature type="domain" description="Homeobox" evidence="7">
    <location>
        <begin position="1"/>
        <end position="48"/>
    </location>
</feature>
<dbReference type="CDD" id="cd00086">
    <property type="entry name" value="homeodomain"/>
    <property type="match status" value="1"/>
</dbReference>
<feature type="region of interest" description="Disordered" evidence="6">
    <location>
        <begin position="549"/>
        <end position="590"/>
    </location>
</feature>
<protein>
    <recommendedName>
        <fullName evidence="11">Homeobox domain-containing protein</fullName>
    </recommendedName>
</protein>
<evidence type="ECO:0000256" key="1">
    <source>
        <dbReference type="ARBA" id="ARBA00004123"/>
    </source>
</evidence>
<evidence type="ECO:0000259" key="8">
    <source>
        <dbReference type="PROSITE" id="PS50827"/>
    </source>
</evidence>
<organism evidence="9 10">
    <name type="scientific">Corchorus olitorius</name>
    <dbReference type="NCBI Taxonomy" id="93759"/>
    <lineage>
        <taxon>Eukaryota</taxon>
        <taxon>Viridiplantae</taxon>
        <taxon>Streptophyta</taxon>
        <taxon>Embryophyta</taxon>
        <taxon>Tracheophyta</taxon>
        <taxon>Spermatophyta</taxon>
        <taxon>Magnoliopsida</taxon>
        <taxon>eudicotyledons</taxon>
        <taxon>Gunneridae</taxon>
        <taxon>Pentapetalae</taxon>
        <taxon>rosids</taxon>
        <taxon>malvids</taxon>
        <taxon>Malvales</taxon>
        <taxon>Malvaceae</taxon>
        <taxon>Grewioideae</taxon>
        <taxon>Apeibeae</taxon>
        <taxon>Corchorus</taxon>
    </lineage>
</organism>
<dbReference type="Pfam" id="PF05066">
    <property type="entry name" value="HARE-HTH"/>
    <property type="match status" value="1"/>
</dbReference>
<evidence type="ECO:0000256" key="3">
    <source>
        <dbReference type="ARBA" id="ARBA00023242"/>
    </source>
</evidence>
<evidence type="ECO:0000256" key="2">
    <source>
        <dbReference type="ARBA" id="ARBA00023163"/>
    </source>
</evidence>
<dbReference type="SMART" id="SM00571">
    <property type="entry name" value="DDT"/>
    <property type="match status" value="1"/>
</dbReference>
<dbReference type="PROSITE" id="PS50071">
    <property type="entry name" value="HOMEOBOX_2"/>
    <property type="match status" value="1"/>
</dbReference>
<dbReference type="SUPFAM" id="SSF46689">
    <property type="entry name" value="Homeodomain-like"/>
    <property type="match status" value="1"/>
</dbReference>
<dbReference type="STRING" id="93759.A0A1R3J3W5"/>
<evidence type="ECO:0000256" key="5">
    <source>
        <dbReference type="RuleBase" id="RU000682"/>
    </source>
</evidence>
<dbReference type="InterPro" id="IPR028942">
    <property type="entry name" value="WHIM1_dom"/>
</dbReference>